<comment type="caution">
    <text evidence="1">The sequence shown here is derived from an EMBL/GenBank/DDBJ whole genome shotgun (WGS) entry which is preliminary data.</text>
</comment>
<reference evidence="1" key="1">
    <citation type="submission" date="2024-09" db="EMBL/GenBank/DDBJ databases">
        <title>Black Yeasts Isolated from many extreme environments.</title>
        <authorList>
            <person name="Coleine C."/>
            <person name="Stajich J.E."/>
            <person name="Selbmann L."/>
        </authorList>
    </citation>
    <scope>NUCLEOTIDE SEQUENCE</scope>
    <source>
        <strain evidence="1">CCFEE 5737</strain>
    </source>
</reference>
<protein>
    <submittedName>
        <fullName evidence="1">Uncharacterized protein</fullName>
    </submittedName>
</protein>
<evidence type="ECO:0000313" key="1">
    <source>
        <dbReference type="EMBL" id="KAK3045155.1"/>
    </source>
</evidence>
<keyword evidence="2" id="KW-1185">Reference proteome</keyword>
<name>A0ACC3CVS0_9PEZI</name>
<dbReference type="Proteomes" id="UP001186974">
    <property type="component" value="Unassembled WGS sequence"/>
</dbReference>
<evidence type="ECO:0000313" key="2">
    <source>
        <dbReference type="Proteomes" id="UP001186974"/>
    </source>
</evidence>
<proteinExistence type="predicted"/>
<dbReference type="EMBL" id="JAWDJW010010958">
    <property type="protein sequence ID" value="KAK3045155.1"/>
    <property type="molecule type" value="Genomic_DNA"/>
</dbReference>
<gene>
    <name evidence="1" type="ORF">LTS18_014440</name>
</gene>
<sequence length="254" mass="26768">MSLFGSSPPSTPSRNAMKSSLFDDEAPASKANSNLFDDEPTPAALKTSANLFADDDSPWGRTPKKSDKANLVKNLLSGVEVPNSYIDAYDALLAEEEPSSGGISANGVNKILGQSEIEAESKNQIKGVLGLKEGSRSLGRGEFNVLMALVGLAQEGEETTLDGVDERRRNLPEPSVGTFTAPKPAPKQESPASTGATAASSPPASRSQPATAPAPARSKPMRKESFNYQDSDPWGSPDLHRGHNHSNGATLRPN</sequence>
<accession>A0ACC3CVS0</accession>
<feature type="non-terminal residue" evidence="1">
    <location>
        <position position="254"/>
    </location>
</feature>
<organism evidence="1 2">
    <name type="scientific">Coniosporium uncinatum</name>
    <dbReference type="NCBI Taxonomy" id="93489"/>
    <lineage>
        <taxon>Eukaryota</taxon>
        <taxon>Fungi</taxon>
        <taxon>Dikarya</taxon>
        <taxon>Ascomycota</taxon>
        <taxon>Pezizomycotina</taxon>
        <taxon>Dothideomycetes</taxon>
        <taxon>Dothideomycetes incertae sedis</taxon>
        <taxon>Coniosporium</taxon>
    </lineage>
</organism>